<dbReference type="Gene3D" id="1.10.10.60">
    <property type="entry name" value="Homeodomain-like"/>
    <property type="match status" value="1"/>
</dbReference>
<dbReference type="PANTHER" id="PTHR33215:SF13">
    <property type="entry name" value="PROTEIN DISTAL ANTENNA"/>
    <property type="match status" value="1"/>
</dbReference>
<dbReference type="PANTHER" id="PTHR33215">
    <property type="entry name" value="PROTEIN DISTAL ANTENNA"/>
    <property type="match status" value="1"/>
</dbReference>
<gene>
    <name evidence="1" type="ORF">JIN78_16825</name>
</gene>
<dbReference type="InterPro" id="IPR002514">
    <property type="entry name" value="Transposase_8"/>
</dbReference>
<dbReference type="GO" id="GO:0004803">
    <property type="term" value="F:transposase activity"/>
    <property type="evidence" value="ECO:0007669"/>
    <property type="project" value="InterPro"/>
</dbReference>
<proteinExistence type="predicted"/>
<accession>A0A934VMG6</accession>
<dbReference type="GO" id="GO:0003677">
    <property type="term" value="F:DNA binding"/>
    <property type="evidence" value="ECO:0007669"/>
    <property type="project" value="InterPro"/>
</dbReference>
<dbReference type="RefSeq" id="WP_200393163.1">
    <property type="nucleotide sequence ID" value="NZ_JAENIO010000124.1"/>
</dbReference>
<evidence type="ECO:0000313" key="1">
    <source>
        <dbReference type="EMBL" id="MBK1835729.1"/>
    </source>
</evidence>
<name>A0A934VMG6_9BACT</name>
<keyword evidence="2" id="KW-1185">Reference proteome</keyword>
<dbReference type="InterPro" id="IPR009057">
    <property type="entry name" value="Homeodomain-like_sf"/>
</dbReference>
<organism evidence="1 2">
    <name type="scientific">Roseibacillus ishigakijimensis</name>
    <dbReference type="NCBI Taxonomy" id="454146"/>
    <lineage>
        <taxon>Bacteria</taxon>
        <taxon>Pseudomonadati</taxon>
        <taxon>Verrucomicrobiota</taxon>
        <taxon>Verrucomicrobiia</taxon>
        <taxon>Verrucomicrobiales</taxon>
        <taxon>Verrucomicrobiaceae</taxon>
        <taxon>Roseibacillus</taxon>
    </lineage>
</organism>
<reference evidence="1" key="1">
    <citation type="submission" date="2021-01" db="EMBL/GenBank/DDBJ databases">
        <title>Modified the classification status of verrucomicrobia.</title>
        <authorList>
            <person name="Feng X."/>
        </authorList>
    </citation>
    <scope>NUCLEOTIDE SEQUENCE</scope>
    <source>
        <strain evidence="1">KCTC 12986</strain>
    </source>
</reference>
<dbReference type="SUPFAM" id="SSF46689">
    <property type="entry name" value="Homeodomain-like"/>
    <property type="match status" value="1"/>
</dbReference>
<dbReference type="GO" id="GO:0006313">
    <property type="term" value="P:DNA transposition"/>
    <property type="evidence" value="ECO:0007669"/>
    <property type="project" value="InterPro"/>
</dbReference>
<protein>
    <submittedName>
        <fullName evidence="1">Transposase</fullName>
    </submittedName>
</protein>
<dbReference type="Pfam" id="PF01527">
    <property type="entry name" value="HTH_Tnp_1"/>
    <property type="match status" value="1"/>
</dbReference>
<evidence type="ECO:0000313" key="2">
    <source>
        <dbReference type="Proteomes" id="UP000604083"/>
    </source>
</evidence>
<dbReference type="AlphaFoldDB" id="A0A934VMG6"/>
<sequence>MKTEAMKGRKRYTKEFKTQALELCAAGKPVAEVAEDLCISKDLIYAWRRKAHGSGQLRSEGRGAESDEDGAQELARLRREVAELRIDNDILKKAAVLLGTKNPGRPTK</sequence>
<dbReference type="Proteomes" id="UP000604083">
    <property type="component" value="Unassembled WGS sequence"/>
</dbReference>
<dbReference type="EMBL" id="JAENIO010000124">
    <property type="protein sequence ID" value="MBK1835729.1"/>
    <property type="molecule type" value="Genomic_DNA"/>
</dbReference>
<dbReference type="InterPro" id="IPR051839">
    <property type="entry name" value="RD_transcriptional_regulator"/>
</dbReference>
<comment type="caution">
    <text evidence="1">The sequence shown here is derived from an EMBL/GenBank/DDBJ whole genome shotgun (WGS) entry which is preliminary data.</text>
</comment>